<dbReference type="GO" id="GO:0003729">
    <property type="term" value="F:mRNA binding"/>
    <property type="evidence" value="ECO:0007669"/>
    <property type="project" value="UniProtKB-ARBA"/>
</dbReference>
<dbReference type="AlphaFoldDB" id="A0A1I8IJ55"/>
<evidence type="ECO:0000256" key="1">
    <source>
        <dbReference type="ARBA" id="ARBA00004123"/>
    </source>
</evidence>
<dbReference type="InterPro" id="IPR002343">
    <property type="entry name" value="Hud_Sxl_RNA"/>
</dbReference>
<dbReference type="PROSITE" id="PS50102">
    <property type="entry name" value="RRM"/>
    <property type="match status" value="2"/>
</dbReference>
<keyword evidence="4 6" id="KW-0694">RNA-binding</keyword>
<evidence type="ECO:0000256" key="3">
    <source>
        <dbReference type="ARBA" id="ARBA00022737"/>
    </source>
</evidence>
<dbReference type="GO" id="GO:0009967">
    <property type="term" value="P:positive regulation of signal transduction"/>
    <property type="evidence" value="ECO:0007669"/>
    <property type="project" value="UniProtKB-ARBA"/>
</dbReference>
<name>A0A1I8IJ55_9PLAT</name>
<comment type="subcellular location">
    <subcellularLocation>
        <location evidence="1">Nucleus</location>
    </subcellularLocation>
</comment>
<evidence type="ECO:0000256" key="7">
    <source>
        <dbReference type="SAM" id="MobiDB-lite"/>
    </source>
</evidence>
<dbReference type="Pfam" id="PF00076">
    <property type="entry name" value="RRM_1"/>
    <property type="match status" value="2"/>
</dbReference>
<dbReference type="InterPro" id="IPR035979">
    <property type="entry name" value="RBD_domain_sf"/>
</dbReference>
<protein>
    <submittedName>
        <fullName evidence="10">ELAV protein</fullName>
    </submittedName>
</protein>
<dbReference type="GO" id="GO:0010629">
    <property type="term" value="P:negative regulation of gene expression"/>
    <property type="evidence" value="ECO:0007669"/>
    <property type="project" value="UniProtKB-ARBA"/>
</dbReference>
<feature type="domain" description="RRM" evidence="8">
    <location>
        <begin position="123"/>
        <end position="203"/>
    </location>
</feature>
<evidence type="ECO:0000256" key="4">
    <source>
        <dbReference type="ARBA" id="ARBA00022884"/>
    </source>
</evidence>
<evidence type="ECO:0000256" key="2">
    <source>
        <dbReference type="ARBA" id="ARBA00006266"/>
    </source>
</evidence>
<dbReference type="GO" id="GO:0005634">
    <property type="term" value="C:nucleus"/>
    <property type="evidence" value="ECO:0007669"/>
    <property type="project" value="UniProtKB-SubCell"/>
</dbReference>
<sequence length="379" mass="39303">DYERQPGQNIPKLVEATAPEAQPSEPITDSDASSLSATNIIVNYLPQNMTQDEVRALFAGIGEVQSCKLVRNKCAQSLGYGFVNFAQARDASRAIASLNGLRLHNKTIKVSAARPSCESIKGANLYICGLPKSMTQQDLVQLFSQCGKIITSRILHDSSTGLSKGVGFIRFDQRSEAELAISQLNGRVPDGGVEPMTVKFANSPGGVGGGGGGSVGKPPGGLALLACHQPLAGGGGGASGGRRGPGPLHHLAASLRMRYSPLAGCSIPARALVSALAASQNSAVAAAAAAANSTPLLRPALNHLLIPQQQHHQVQQQVPAVSLAPTGWQPASDFTAALTGALELQVPCAANFAWPPCTAVFGRLPDPSPCYSWTAGQYM</sequence>
<accession>A0A1I8IJ55</accession>
<dbReference type="Gene3D" id="3.30.70.330">
    <property type="match status" value="2"/>
</dbReference>
<dbReference type="PANTHER" id="PTHR10352">
    <property type="entry name" value="EUKARYOTIC TRANSLATION INITIATION FACTOR 3 SUBUNIT G"/>
    <property type="match status" value="1"/>
</dbReference>
<organism evidence="9 10">
    <name type="scientific">Macrostomum lignano</name>
    <dbReference type="NCBI Taxonomy" id="282301"/>
    <lineage>
        <taxon>Eukaryota</taxon>
        <taxon>Metazoa</taxon>
        <taxon>Spiralia</taxon>
        <taxon>Lophotrochozoa</taxon>
        <taxon>Platyhelminthes</taxon>
        <taxon>Rhabditophora</taxon>
        <taxon>Macrostomorpha</taxon>
        <taxon>Macrostomida</taxon>
        <taxon>Macrostomidae</taxon>
        <taxon>Macrostomum</taxon>
    </lineage>
</organism>
<keyword evidence="3" id="KW-0677">Repeat</keyword>
<evidence type="ECO:0000313" key="10">
    <source>
        <dbReference type="WBParaSite" id="maker-uti_cns_0013323-snap-gene-0.2-mRNA-1"/>
    </source>
</evidence>
<dbReference type="InterPro" id="IPR000504">
    <property type="entry name" value="RRM_dom"/>
</dbReference>
<keyword evidence="9" id="KW-1185">Reference proteome</keyword>
<dbReference type="FunFam" id="3.30.70.330:FF:000383">
    <property type="entry name" value="Sex lethal, isoform D"/>
    <property type="match status" value="1"/>
</dbReference>
<dbReference type="GO" id="GO:1990904">
    <property type="term" value="C:ribonucleoprotein complex"/>
    <property type="evidence" value="ECO:0007669"/>
    <property type="project" value="InterPro"/>
</dbReference>
<dbReference type="CDD" id="cd12652">
    <property type="entry name" value="RRM2_Hu"/>
    <property type="match status" value="1"/>
</dbReference>
<feature type="region of interest" description="Disordered" evidence="7">
    <location>
        <begin position="1"/>
        <end position="32"/>
    </location>
</feature>
<dbReference type="WBParaSite" id="maker-uti_cns_0013323-snap-gene-0.2-mRNA-1">
    <property type="protein sequence ID" value="maker-uti_cns_0013323-snap-gene-0.2-mRNA-1"/>
    <property type="gene ID" value="maker-uti_cns_0013323-snap-gene-0.2"/>
</dbReference>
<dbReference type="GO" id="GO:0005737">
    <property type="term" value="C:cytoplasm"/>
    <property type="evidence" value="ECO:0007669"/>
    <property type="project" value="UniProtKB-ARBA"/>
</dbReference>
<evidence type="ECO:0000256" key="5">
    <source>
        <dbReference type="ARBA" id="ARBA00023242"/>
    </source>
</evidence>
<evidence type="ECO:0000313" key="9">
    <source>
        <dbReference type="Proteomes" id="UP000095280"/>
    </source>
</evidence>
<dbReference type="FunFam" id="3.30.70.330:FF:000205">
    <property type="entry name" value="Sex lethal, isoform B"/>
    <property type="match status" value="1"/>
</dbReference>
<dbReference type="Proteomes" id="UP000095280">
    <property type="component" value="Unplaced"/>
</dbReference>
<comment type="similarity">
    <text evidence="2">Belongs to the RRM elav family.</text>
</comment>
<proteinExistence type="inferred from homology"/>
<keyword evidence="5" id="KW-0539">Nucleus</keyword>
<reference evidence="10" key="1">
    <citation type="submission" date="2016-11" db="UniProtKB">
        <authorList>
            <consortium name="WormBaseParasite"/>
        </authorList>
    </citation>
    <scope>IDENTIFICATION</scope>
</reference>
<evidence type="ECO:0000256" key="6">
    <source>
        <dbReference type="PROSITE-ProRule" id="PRU00176"/>
    </source>
</evidence>
<dbReference type="InterPro" id="IPR006548">
    <property type="entry name" value="ELAD_HU_SF"/>
</dbReference>
<feature type="domain" description="RRM" evidence="8">
    <location>
        <begin position="38"/>
        <end position="115"/>
    </location>
</feature>
<evidence type="ECO:0000259" key="8">
    <source>
        <dbReference type="PROSITE" id="PS50102"/>
    </source>
</evidence>
<dbReference type="SUPFAM" id="SSF54928">
    <property type="entry name" value="RNA-binding domain, RBD"/>
    <property type="match status" value="1"/>
</dbReference>
<dbReference type="GO" id="GO:0050686">
    <property type="term" value="P:negative regulation of mRNA processing"/>
    <property type="evidence" value="ECO:0007669"/>
    <property type="project" value="UniProtKB-ARBA"/>
</dbReference>
<dbReference type="SMART" id="SM00360">
    <property type="entry name" value="RRM"/>
    <property type="match status" value="2"/>
</dbReference>
<dbReference type="NCBIfam" id="TIGR01661">
    <property type="entry name" value="ELAV_HUD_SF"/>
    <property type="match status" value="1"/>
</dbReference>
<dbReference type="PRINTS" id="PR00961">
    <property type="entry name" value="HUDSXLRNA"/>
</dbReference>
<dbReference type="InterPro" id="IPR012677">
    <property type="entry name" value="Nucleotide-bd_a/b_plait_sf"/>
</dbReference>